<evidence type="ECO:0000256" key="1">
    <source>
        <dbReference type="SAM" id="MobiDB-lite"/>
    </source>
</evidence>
<protein>
    <submittedName>
        <fullName evidence="2">Uncharacterized protein</fullName>
    </submittedName>
</protein>
<feature type="compositionally biased region" description="Basic and acidic residues" evidence="1">
    <location>
        <begin position="134"/>
        <end position="171"/>
    </location>
</feature>
<dbReference type="AlphaFoldDB" id="A0A409XET1"/>
<accession>A0A409XET1</accession>
<dbReference type="EMBL" id="NHYD01001914">
    <property type="protein sequence ID" value="PPQ89282.1"/>
    <property type="molecule type" value="Genomic_DNA"/>
</dbReference>
<dbReference type="InParanoid" id="A0A409XET1"/>
<dbReference type="Proteomes" id="UP000283269">
    <property type="component" value="Unassembled WGS sequence"/>
</dbReference>
<reference evidence="2 3" key="1">
    <citation type="journal article" date="2018" name="Evol. Lett.">
        <title>Horizontal gene cluster transfer increased hallucinogenic mushroom diversity.</title>
        <authorList>
            <person name="Reynolds H.T."/>
            <person name="Vijayakumar V."/>
            <person name="Gluck-Thaler E."/>
            <person name="Korotkin H.B."/>
            <person name="Matheny P.B."/>
            <person name="Slot J.C."/>
        </authorList>
    </citation>
    <scope>NUCLEOTIDE SEQUENCE [LARGE SCALE GENOMIC DNA]</scope>
    <source>
        <strain evidence="2 3">2631</strain>
    </source>
</reference>
<gene>
    <name evidence="2" type="ORF">CVT25_000874</name>
</gene>
<proteinExistence type="predicted"/>
<sequence length="204" mass="23103">MASAHQAVDPSIHSRQEVFTPTQVFHMESTNSIWSVPAIYDGDSTWSPAGIHSSSMWANVEDVELHVDSMWNFMWNFMAKFKWTPSGGRSPDFINIDNKTTDKEDHDDKDTDMDKDDHNHDCDDNGIDIDMDDCDNKDMNADDHNNEDAGKGKAKSKADSDSKCEEGEAKTKANSNSKCEGVRARPRLEFNWILFHEVKVENSN</sequence>
<feature type="compositionally biased region" description="Basic and acidic residues" evidence="1">
    <location>
        <begin position="99"/>
        <end position="109"/>
    </location>
</feature>
<evidence type="ECO:0000313" key="3">
    <source>
        <dbReference type="Proteomes" id="UP000283269"/>
    </source>
</evidence>
<name>A0A409XET1_PSICY</name>
<feature type="compositionally biased region" description="Acidic residues" evidence="1">
    <location>
        <begin position="124"/>
        <end position="133"/>
    </location>
</feature>
<feature type="region of interest" description="Disordered" evidence="1">
    <location>
        <begin position="89"/>
        <end position="183"/>
    </location>
</feature>
<comment type="caution">
    <text evidence="2">The sequence shown here is derived from an EMBL/GenBank/DDBJ whole genome shotgun (WGS) entry which is preliminary data.</text>
</comment>
<organism evidence="2 3">
    <name type="scientific">Psilocybe cyanescens</name>
    <dbReference type="NCBI Taxonomy" id="93625"/>
    <lineage>
        <taxon>Eukaryota</taxon>
        <taxon>Fungi</taxon>
        <taxon>Dikarya</taxon>
        <taxon>Basidiomycota</taxon>
        <taxon>Agaricomycotina</taxon>
        <taxon>Agaricomycetes</taxon>
        <taxon>Agaricomycetidae</taxon>
        <taxon>Agaricales</taxon>
        <taxon>Agaricineae</taxon>
        <taxon>Strophariaceae</taxon>
        <taxon>Psilocybe</taxon>
    </lineage>
</organism>
<keyword evidence="3" id="KW-1185">Reference proteome</keyword>
<evidence type="ECO:0000313" key="2">
    <source>
        <dbReference type="EMBL" id="PPQ89282.1"/>
    </source>
</evidence>